<reference evidence="2" key="1">
    <citation type="submission" date="2021-01" db="EMBL/GenBank/DDBJ databases">
        <authorList>
            <person name="Li R."/>
            <person name="Bekaert M."/>
        </authorList>
    </citation>
    <scope>NUCLEOTIDE SEQUENCE</scope>
    <source>
        <strain evidence="2">Farmed</strain>
    </source>
</reference>
<comment type="caution">
    <text evidence="2">The sequence shown here is derived from an EMBL/GenBank/DDBJ whole genome shotgun (WGS) entry which is preliminary data.</text>
</comment>
<accession>A0A812C779</accession>
<evidence type="ECO:0000313" key="2">
    <source>
        <dbReference type="EMBL" id="CAE1263816.1"/>
    </source>
</evidence>
<feature type="region of interest" description="Disordered" evidence="1">
    <location>
        <begin position="74"/>
        <end position="139"/>
    </location>
</feature>
<dbReference type="OrthoDB" id="6279146at2759"/>
<protein>
    <submittedName>
        <fullName evidence="2">Uncharacterized protein</fullName>
    </submittedName>
</protein>
<evidence type="ECO:0000313" key="3">
    <source>
        <dbReference type="Proteomes" id="UP000597762"/>
    </source>
</evidence>
<sequence>MDKLPTTITQILAPIADNTPLDQLANSADRIATKLDQGMCAVQRPDDTPAKDTDLEKAVADLQHQLQDIRMLLSRKSRGPRPAVGDREYRVPAGIDESTRNYDGTTTDSAPGQDIARQPANTAPKLNRKTKLPAGSSIRTPRGARVWHASLLTRTIFPPSAVLFPPSAVQPHQVLSCKICATKWPNLHTLPHDNKPQAPTYHRNWIPAILFLLEPLTPSYQGPFKVLKRSNKFVTIMRGKDKDTVSTDRLKPDWLEETSPDPDFLNAVALFTKGQTSGDRCSICLPPSCRLEPDNAPSTDTL</sequence>
<dbReference type="Proteomes" id="UP000597762">
    <property type="component" value="Unassembled WGS sequence"/>
</dbReference>
<evidence type="ECO:0000256" key="1">
    <source>
        <dbReference type="SAM" id="MobiDB-lite"/>
    </source>
</evidence>
<proteinExistence type="predicted"/>
<name>A0A812C779_ACAPH</name>
<feature type="compositionally biased region" description="Polar residues" evidence="1">
    <location>
        <begin position="101"/>
        <end position="110"/>
    </location>
</feature>
<keyword evidence="3" id="KW-1185">Reference proteome</keyword>
<dbReference type="AlphaFoldDB" id="A0A812C779"/>
<organism evidence="2 3">
    <name type="scientific">Acanthosepion pharaonis</name>
    <name type="common">Pharaoh cuttlefish</name>
    <name type="synonym">Sepia pharaonis</name>
    <dbReference type="NCBI Taxonomy" id="158019"/>
    <lineage>
        <taxon>Eukaryota</taxon>
        <taxon>Metazoa</taxon>
        <taxon>Spiralia</taxon>
        <taxon>Lophotrochozoa</taxon>
        <taxon>Mollusca</taxon>
        <taxon>Cephalopoda</taxon>
        <taxon>Coleoidea</taxon>
        <taxon>Decapodiformes</taxon>
        <taxon>Sepiida</taxon>
        <taxon>Sepiina</taxon>
        <taxon>Sepiidae</taxon>
        <taxon>Acanthosepion</taxon>
    </lineage>
</organism>
<dbReference type="EMBL" id="CAHIKZ030001428">
    <property type="protein sequence ID" value="CAE1263816.1"/>
    <property type="molecule type" value="Genomic_DNA"/>
</dbReference>
<gene>
    <name evidence="2" type="ORF">SPHA_33897</name>
</gene>